<keyword evidence="2" id="KW-1185">Reference proteome</keyword>
<reference evidence="1 2" key="1">
    <citation type="submission" date="2024-04" db="EMBL/GenBank/DDBJ databases">
        <title>Tritrichomonas musculus Genome.</title>
        <authorList>
            <person name="Alves-Ferreira E."/>
            <person name="Grigg M."/>
            <person name="Lorenzi H."/>
            <person name="Galac M."/>
        </authorList>
    </citation>
    <scope>NUCLEOTIDE SEQUENCE [LARGE SCALE GENOMIC DNA]</scope>
    <source>
        <strain evidence="1 2">EAF2021</strain>
    </source>
</reference>
<dbReference type="PANTHER" id="PTHR45661">
    <property type="entry name" value="SURFACE ANTIGEN"/>
    <property type="match status" value="1"/>
</dbReference>
<protein>
    <recommendedName>
        <fullName evidence="3">Surface antigen BspA-like</fullName>
    </recommendedName>
</protein>
<dbReference type="Pfam" id="PF13306">
    <property type="entry name" value="LRR_5"/>
    <property type="match status" value="2"/>
</dbReference>
<dbReference type="InterPro" id="IPR026906">
    <property type="entry name" value="LRR_5"/>
</dbReference>
<gene>
    <name evidence="1" type="ORF">M9Y10_001026</name>
</gene>
<sequence>MYIHFDHKEKFANQISSTEFKLENGINIKINEENLNAGIVLSTKTEVDIYIPRFFERQSKKYLITYIDSRAFYLNKDIKSLRFSEDSGILGIGDSAFSESTIEKLLIPANLRELGKRWCSFSNNLFHIEVSPRNQHFILKEKFLIGKSSTNGIFDTLLFSCRDIGSDIEILSEIQYIAPYAFDSCKNIKNISFHICSKLKIIDDHAFYKCSNLENISAIPCSVVKIGFQSFMFSSKLKSIEFLSDEIYLCEYSFSYCSCLVLASFPSAKKVSINIKAFYKCQKDFSIMINSNAEINSKG</sequence>
<evidence type="ECO:0000313" key="1">
    <source>
        <dbReference type="EMBL" id="KAK8898734.1"/>
    </source>
</evidence>
<dbReference type="PANTHER" id="PTHR45661:SF3">
    <property type="entry name" value="IG-LIKE DOMAIN-CONTAINING PROTEIN"/>
    <property type="match status" value="1"/>
</dbReference>
<evidence type="ECO:0000313" key="2">
    <source>
        <dbReference type="Proteomes" id="UP001470230"/>
    </source>
</evidence>
<accession>A0ABR2L5V3</accession>
<dbReference type="SUPFAM" id="SSF52058">
    <property type="entry name" value="L domain-like"/>
    <property type="match status" value="1"/>
</dbReference>
<dbReference type="Proteomes" id="UP001470230">
    <property type="component" value="Unassembled WGS sequence"/>
</dbReference>
<evidence type="ECO:0008006" key="3">
    <source>
        <dbReference type="Google" id="ProtNLM"/>
    </source>
</evidence>
<comment type="caution">
    <text evidence="1">The sequence shown here is derived from an EMBL/GenBank/DDBJ whole genome shotgun (WGS) entry which is preliminary data.</text>
</comment>
<dbReference type="Gene3D" id="3.80.10.10">
    <property type="entry name" value="Ribonuclease Inhibitor"/>
    <property type="match status" value="1"/>
</dbReference>
<dbReference type="InterPro" id="IPR032675">
    <property type="entry name" value="LRR_dom_sf"/>
</dbReference>
<name>A0ABR2L5V3_9EUKA</name>
<dbReference type="EMBL" id="JAPFFF010000001">
    <property type="protein sequence ID" value="KAK8898734.1"/>
    <property type="molecule type" value="Genomic_DNA"/>
</dbReference>
<organism evidence="1 2">
    <name type="scientific">Tritrichomonas musculus</name>
    <dbReference type="NCBI Taxonomy" id="1915356"/>
    <lineage>
        <taxon>Eukaryota</taxon>
        <taxon>Metamonada</taxon>
        <taxon>Parabasalia</taxon>
        <taxon>Tritrichomonadida</taxon>
        <taxon>Tritrichomonadidae</taxon>
        <taxon>Tritrichomonas</taxon>
    </lineage>
</organism>
<dbReference type="InterPro" id="IPR053139">
    <property type="entry name" value="Surface_bspA-like"/>
</dbReference>
<proteinExistence type="predicted"/>